<evidence type="ECO:0000313" key="2">
    <source>
        <dbReference type="Proteomes" id="UP001175097"/>
    </source>
</evidence>
<evidence type="ECO:0000313" key="1">
    <source>
        <dbReference type="EMBL" id="MDN4605920.1"/>
    </source>
</evidence>
<organism evidence="1 2">
    <name type="scientific">Sporosarcina highlanderae</name>
    <dbReference type="NCBI Taxonomy" id="3035916"/>
    <lineage>
        <taxon>Bacteria</taxon>
        <taxon>Bacillati</taxon>
        <taxon>Bacillota</taxon>
        <taxon>Bacilli</taxon>
        <taxon>Bacillales</taxon>
        <taxon>Caryophanaceae</taxon>
        <taxon>Sporosarcina</taxon>
    </lineage>
</organism>
<reference evidence="1" key="1">
    <citation type="submission" date="2023-03" db="EMBL/GenBank/DDBJ databases">
        <title>MT1 and MT2 Draft Genomes of Novel Species.</title>
        <authorList>
            <person name="Venkateswaran K."/>
        </authorList>
    </citation>
    <scope>NUCLEOTIDE SEQUENCE</scope>
    <source>
        <strain evidence="1">F6_3S_P_2</strain>
    </source>
</reference>
<protein>
    <submittedName>
        <fullName evidence="1">Uncharacterized protein</fullName>
    </submittedName>
</protein>
<dbReference type="Proteomes" id="UP001175097">
    <property type="component" value="Unassembled WGS sequence"/>
</dbReference>
<gene>
    <name evidence="1" type="ORF">P5G49_00330</name>
</gene>
<keyword evidence="2" id="KW-1185">Reference proteome</keyword>
<proteinExistence type="predicted"/>
<accession>A0ABT8JLA2</accession>
<dbReference type="EMBL" id="JAROCC010000001">
    <property type="protein sequence ID" value="MDN4605920.1"/>
    <property type="molecule type" value="Genomic_DNA"/>
</dbReference>
<name>A0ABT8JLA2_9BACL</name>
<comment type="caution">
    <text evidence="1">The sequence shown here is derived from an EMBL/GenBank/DDBJ whole genome shotgun (WGS) entry which is preliminary data.</text>
</comment>
<dbReference type="RefSeq" id="WP_301241423.1">
    <property type="nucleotide sequence ID" value="NZ_JAROCC010000001.1"/>
</dbReference>
<sequence length="114" mass="13144">MKSVDQNIVARQYFSNLPPSRLECPLVNYAYEKLTEYSLVKALILADIMQWRSWETFEKGIRLKAYYKRELEVASISGSHLSRRLAGFDTFALADLLAAFAKKVLAYTLSNLRF</sequence>